<dbReference type="Gene3D" id="3.30.565.10">
    <property type="entry name" value="Histidine kinase-like ATPase, C-terminal domain"/>
    <property type="match status" value="1"/>
</dbReference>
<evidence type="ECO:0000256" key="5">
    <source>
        <dbReference type="ARBA" id="ARBA00023012"/>
    </source>
</evidence>
<dbReference type="SMART" id="SM00448">
    <property type="entry name" value="REC"/>
    <property type="match status" value="1"/>
</dbReference>
<dbReference type="InterPro" id="IPR005467">
    <property type="entry name" value="His_kinase_dom"/>
</dbReference>
<dbReference type="Gene3D" id="1.10.287.130">
    <property type="match status" value="1"/>
</dbReference>
<dbReference type="CDD" id="cd12915">
    <property type="entry name" value="PDC2_DGC_like"/>
    <property type="match status" value="1"/>
</dbReference>
<evidence type="ECO:0000256" key="1">
    <source>
        <dbReference type="ARBA" id="ARBA00000085"/>
    </source>
</evidence>
<feature type="transmembrane region" description="Helical" evidence="11">
    <location>
        <begin position="291"/>
        <end position="310"/>
    </location>
</feature>
<feature type="domain" description="Response regulatory" evidence="13">
    <location>
        <begin position="611"/>
        <end position="728"/>
    </location>
</feature>
<reference evidence="14 15" key="1">
    <citation type="journal article" date="2007" name="J. Bacteriol.">
        <title>Whole-genome analysis of the methyl tert-butyl ether-degrading beta-proteobacterium Methylibium petroleiphilum PM1.</title>
        <authorList>
            <person name="Kane S.R."/>
            <person name="Chakicherla A.Y."/>
            <person name="Chain P.S.G."/>
            <person name="Schmidt R."/>
            <person name="Shin M.W."/>
            <person name="Legler T.C."/>
            <person name="Scow K.M."/>
            <person name="Larimer F.W."/>
            <person name="Lucas S.M."/>
            <person name="Richardson P.M."/>
            <person name="Hristova K.R."/>
        </authorList>
    </citation>
    <scope>NUCLEOTIDE SEQUENCE [LARGE SCALE GENOMIC DNA]</scope>
    <source>
        <strain evidence="15">ATCC BAA-1232 / LMG 22953 / PM1</strain>
    </source>
</reference>
<comment type="function">
    <text evidence="7">Member of the two-component regulatory system BvgS/BvgA. Phosphorylates BvgA via a four-step phosphorelay in response to environmental signals.</text>
</comment>
<evidence type="ECO:0000256" key="8">
    <source>
        <dbReference type="ARBA" id="ARBA00070152"/>
    </source>
</evidence>
<feature type="domain" description="Histidine kinase" evidence="12">
    <location>
        <begin position="346"/>
        <end position="563"/>
    </location>
</feature>
<evidence type="ECO:0000256" key="3">
    <source>
        <dbReference type="ARBA" id="ARBA00022553"/>
    </source>
</evidence>
<dbReference type="eggNOG" id="COG0784">
    <property type="taxonomic scope" value="Bacteria"/>
</dbReference>
<dbReference type="STRING" id="420662.Mpe_A1377"/>
<keyword evidence="11" id="KW-1133">Transmembrane helix</keyword>
<feature type="modified residue" description="4-aspartylphosphate" evidence="9">
    <location>
        <position position="663"/>
    </location>
</feature>
<dbReference type="PANTHER" id="PTHR45339:SF1">
    <property type="entry name" value="HYBRID SIGNAL TRANSDUCTION HISTIDINE KINASE J"/>
    <property type="match status" value="1"/>
</dbReference>
<evidence type="ECO:0000313" key="15">
    <source>
        <dbReference type="Proteomes" id="UP000000366"/>
    </source>
</evidence>
<keyword evidence="3 9" id="KW-0597">Phosphoprotein</keyword>
<dbReference type="HOGENOM" id="CLU_000445_114_21_4"/>
<dbReference type="SUPFAM" id="SSF55874">
    <property type="entry name" value="ATPase domain of HSP90 chaperone/DNA topoisomerase II/histidine kinase"/>
    <property type="match status" value="1"/>
</dbReference>
<comment type="catalytic activity">
    <reaction evidence="1">
        <text>ATP + protein L-histidine = ADP + protein N-phospho-L-histidine.</text>
        <dbReference type="EC" id="2.7.13.3"/>
    </reaction>
</comment>
<accession>A2SFK0</accession>
<dbReference type="PRINTS" id="PR00344">
    <property type="entry name" value="BCTRLSENSOR"/>
</dbReference>
<evidence type="ECO:0000259" key="13">
    <source>
        <dbReference type="PROSITE" id="PS50110"/>
    </source>
</evidence>
<keyword evidence="14" id="KW-0418">Kinase</keyword>
<dbReference type="InterPro" id="IPR003661">
    <property type="entry name" value="HisK_dim/P_dom"/>
</dbReference>
<dbReference type="InterPro" id="IPR036097">
    <property type="entry name" value="HisK_dim/P_sf"/>
</dbReference>
<dbReference type="InterPro" id="IPR011006">
    <property type="entry name" value="CheY-like_superfamily"/>
</dbReference>
<dbReference type="CDD" id="cd16922">
    <property type="entry name" value="HATPase_EvgS-ArcB-TorS-like"/>
    <property type="match status" value="1"/>
</dbReference>
<evidence type="ECO:0000256" key="10">
    <source>
        <dbReference type="SAM" id="MobiDB-lite"/>
    </source>
</evidence>
<evidence type="ECO:0000256" key="7">
    <source>
        <dbReference type="ARBA" id="ARBA00058004"/>
    </source>
</evidence>
<evidence type="ECO:0000256" key="11">
    <source>
        <dbReference type="SAM" id="Phobius"/>
    </source>
</evidence>
<dbReference type="GO" id="GO:0000155">
    <property type="term" value="F:phosphorelay sensor kinase activity"/>
    <property type="evidence" value="ECO:0007669"/>
    <property type="project" value="InterPro"/>
</dbReference>
<dbReference type="CDD" id="cd17546">
    <property type="entry name" value="REC_hyHK_CKI1_RcsC-like"/>
    <property type="match status" value="1"/>
</dbReference>
<dbReference type="EMBL" id="CP000555">
    <property type="protein sequence ID" value="ABM94339.1"/>
    <property type="molecule type" value="Genomic_DNA"/>
</dbReference>
<dbReference type="InterPro" id="IPR036890">
    <property type="entry name" value="HATPase_C_sf"/>
</dbReference>
<keyword evidence="14" id="KW-0808">Transferase</keyword>
<evidence type="ECO:0000256" key="9">
    <source>
        <dbReference type="PROSITE-ProRule" id="PRU00169"/>
    </source>
</evidence>
<dbReference type="InterPro" id="IPR001789">
    <property type="entry name" value="Sig_transdc_resp-reg_receiver"/>
</dbReference>
<dbReference type="eggNOG" id="COG0642">
    <property type="taxonomic scope" value="Bacteria"/>
</dbReference>
<dbReference type="InterPro" id="IPR004358">
    <property type="entry name" value="Sig_transdc_His_kin-like_C"/>
</dbReference>
<keyword evidence="4" id="KW-0732">Signal</keyword>
<name>A2SFK0_METPP</name>
<dbReference type="SUPFAM" id="SSF52172">
    <property type="entry name" value="CheY-like"/>
    <property type="match status" value="1"/>
</dbReference>
<dbReference type="Pfam" id="PF00512">
    <property type="entry name" value="HisKA"/>
    <property type="match status" value="1"/>
</dbReference>
<evidence type="ECO:0000256" key="2">
    <source>
        <dbReference type="ARBA" id="ARBA00012438"/>
    </source>
</evidence>
<gene>
    <name evidence="14" type="ordered locus">Mpe_A1377</name>
</gene>
<proteinExistence type="predicted"/>
<dbReference type="CDD" id="cd12914">
    <property type="entry name" value="PDC1_DGC_like"/>
    <property type="match status" value="1"/>
</dbReference>
<evidence type="ECO:0000256" key="4">
    <source>
        <dbReference type="ARBA" id="ARBA00022729"/>
    </source>
</evidence>
<dbReference type="AlphaFoldDB" id="A2SFK0"/>
<dbReference type="Proteomes" id="UP000000366">
    <property type="component" value="Chromosome"/>
</dbReference>
<dbReference type="EC" id="2.7.13.3" evidence="2"/>
<organism evidence="14 15">
    <name type="scientific">Methylibium petroleiphilum (strain ATCC BAA-1232 / LMG 22953 / PM1)</name>
    <dbReference type="NCBI Taxonomy" id="420662"/>
    <lineage>
        <taxon>Bacteria</taxon>
        <taxon>Pseudomonadati</taxon>
        <taxon>Pseudomonadota</taxon>
        <taxon>Betaproteobacteria</taxon>
        <taxon>Burkholderiales</taxon>
        <taxon>Sphaerotilaceae</taxon>
        <taxon>Methylibium</taxon>
    </lineage>
</organism>
<feature type="region of interest" description="Disordered" evidence="10">
    <location>
        <begin position="568"/>
        <end position="600"/>
    </location>
</feature>
<dbReference type="PANTHER" id="PTHR45339">
    <property type="entry name" value="HYBRID SIGNAL TRANSDUCTION HISTIDINE KINASE J"/>
    <property type="match status" value="1"/>
</dbReference>
<keyword evidence="11" id="KW-0812">Transmembrane</keyword>
<dbReference type="SMART" id="SM00388">
    <property type="entry name" value="HisKA"/>
    <property type="match status" value="1"/>
</dbReference>
<evidence type="ECO:0000313" key="14">
    <source>
        <dbReference type="EMBL" id="ABM94339.1"/>
    </source>
</evidence>
<keyword evidence="11" id="KW-0472">Membrane</keyword>
<dbReference type="InterPro" id="IPR003594">
    <property type="entry name" value="HATPase_dom"/>
</dbReference>
<dbReference type="PROSITE" id="PS50110">
    <property type="entry name" value="RESPONSE_REGULATORY"/>
    <property type="match status" value="1"/>
</dbReference>
<dbReference type="FunFam" id="3.30.565.10:FF:000010">
    <property type="entry name" value="Sensor histidine kinase RcsC"/>
    <property type="match status" value="1"/>
</dbReference>
<dbReference type="Pfam" id="PF00072">
    <property type="entry name" value="Response_reg"/>
    <property type="match status" value="1"/>
</dbReference>
<dbReference type="PROSITE" id="PS50109">
    <property type="entry name" value="HIS_KIN"/>
    <property type="match status" value="1"/>
</dbReference>
<dbReference type="Gene3D" id="3.30.450.20">
    <property type="entry name" value="PAS domain"/>
    <property type="match status" value="2"/>
</dbReference>
<evidence type="ECO:0000259" key="12">
    <source>
        <dbReference type="PROSITE" id="PS50109"/>
    </source>
</evidence>
<evidence type="ECO:0000256" key="6">
    <source>
        <dbReference type="ARBA" id="ARBA00023026"/>
    </source>
</evidence>
<dbReference type="SUPFAM" id="SSF47384">
    <property type="entry name" value="Homodimeric domain of signal transducing histidine kinase"/>
    <property type="match status" value="1"/>
</dbReference>
<dbReference type="Pfam" id="PF02518">
    <property type="entry name" value="HATPase_c"/>
    <property type="match status" value="1"/>
</dbReference>
<dbReference type="SMART" id="SM00387">
    <property type="entry name" value="HATPase_c"/>
    <property type="match status" value="1"/>
</dbReference>
<keyword evidence="6" id="KW-0843">Virulence</keyword>
<dbReference type="Gene3D" id="3.40.50.2300">
    <property type="match status" value="1"/>
</dbReference>
<sequence>MGARLVEWRRTFRRQAAGSLLLLLAVAVFLGVSLAQSFDRYQVAADDDLENLTLNLERYLFTRLQAADLVLQSAAQSFALMSAAGPVSETEFNAALFELQKRLPDAPALRAADHTGLVLYGGGVDPAQRLSVERRQFFQEAKSSSTMVLGLPLKSRITGRWVLPLAQQLRDHRNAFAGVVYINLDLEELNGFFGSLKLGAQGVITLFNARREVLLRLPAAPMAQDEQPVRVAAPEVLNSLASGKPADRFRTRSSIDGVLRAVMYRQVGGYSVFILAGLAEADFRAPWYRELAITVAFWLVLAGALCLLLVQQYRSGRGQLRALRLLQEAKEQAVRANDSKSLFLANISHEIRTPLNGVLGFAQIGYRDPSVVPEARQKFARILESGKLLQGILNDVLDMSKIEAGKLLLDPTPTMLRPALERAVDLVRGFARDKGIALCLMVDRRVPEVIVVDPLRLGQILLNLLSNAVKFTASGQVDVTVGVSGDKLVINVRDSGLGMSEEQISRLFMAFEQADRSTTRRYGGTGLGLAITKRLVEMMNGSIVVTSHLGAGSTFSIRLPLARSTLTSVEPEGPVGTDAEPVGADTMLQPQRGEREETAGRLPHSRLDGMRVLVAEDNPVNQIVIESMLSMEGASAEVVADGYEAIDRVAAQLDPKYNAVLLDVMMPGIDGYETARRIHSLDAELPIIGQTGHALAEDRTHCIEAGMVERVTKPLDADELVSVLLKHSRQV</sequence>
<dbReference type="KEGG" id="mpt:Mpe_A1377"/>
<protein>
    <recommendedName>
        <fullName evidence="8">Virulence sensor protein BvgS</fullName>
        <ecNumber evidence="2">2.7.13.3</ecNumber>
    </recommendedName>
</protein>
<dbReference type="CDD" id="cd00082">
    <property type="entry name" value="HisKA"/>
    <property type="match status" value="1"/>
</dbReference>
<keyword evidence="15" id="KW-1185">Reference proteome</keyword>
<keyword evidence="5" id="KW-0902">Two-component regulatory system</keyword>